<keyword evidence="6" id="KW-1185">Reference proteome</keyword>
<gene>
    <name evidence="5" type="ORF">ACFO6W_24705</name>
</gene>
<reference evidence="6" key="1">
    <citation type="journal article" date="2019" name="Int. J. Syst. Evol. Microbiol.">
        <title>The Global Catalogue of Microorganisms (GCM) 10K type strain sequencing project: providing services to taxonomists for standard genome sequencing and annotation.</title>
        <authorList>
            <consortium name="The Broad Institute Genomics Platform"/>
            <consortium name="The Broad Institute Genome Sequencing Center for Infectious Disease"/>
            <person name="Wu L."/>
            <person name="Ma J."/>
        </authorList>
    </citation>
    <scope>NUCLEOTIDE SEQUENCE [LARGE SCALE GENOMIC DNA]</scope>
    <source>
        <strain evidence="6">CCUG 66188</strain>
    </source>
</reference>
<accession>A0ABV9L3M9</accession>
<dbReference type="PANTHER" id="PTHR30408:SF12">
    <property type="entry name" value="TYPE I RESTRICTION ENZYME MJAVIII SPECIFICITY SUBUNIT"/>
    <property type="match status" value="1"/>
</dbReference>
<dbReference type="NCBIfam" id="NF047740">
    <property type="entry name" value="antiphage_MADS5"/>
    <property type="match status" value="1"/>
</dbReference>
<dbReference type="Proteomes" id="UP001596023">
    <property type="component" value="Unassembled WGS sequence"/>
</dbReference>
<evidence type="ECO:0000256" key="2">
    <source>
        <dbReference type="ARBA" id="ARBA00022747"/>
    </source>
</evidence>
<dbReference type="GO" id="GO:0016787">
    <property type="term" value="F:hydrolase activity"/>
    <property type="evidence" value="ECO:0007669"/>
    <property type="project" value="UniProtKB-KW"/>
</dbReference>
<dbReference type="InterPro" id="IPR044946">
    <property type="entry name" value="Restrct_endonuc_typeI_TRD_sf"/>
</dbReference>
<dbReference type="PANTHER" id="PTHR30408">
    <property type="entry name" value="TYPE-1 RESTRICTION ENZYME ECOKI SPECIFICITY PROTEIN"/>
    <property type="match status" value="1"/>
</dbReference>
<comment type="similarity">
    <text evidence="1">Belongs to the type-I restriction system S methylase family.</text>
</comment>
<dbReference type="EMBL" id="JBHSGN010000161">
    <property type="protein sequence ID" value="MFC4676886.1"/>
    <property type="molecule type" value="Genomic_DNA"/>
</dbReference>
<sequence length="451" mass="50961">MKTIIANKSWLAESDLRLDASFHLSDGRLTSITFKKANIKTSPLHEVTQRIFYGGRSRRIYVNRKENGIPFIKGADIVKADFSPLKMISRKRTANLDEYFLEEGWTLITRSGTIGNTAYVNKDFIHKAASDDIIRVVPKSIPSGFLYAFLSSKYGQALIKHGTYGAVIQHIEPEHIANLPVPIFTTDKQEEIHSLIVQAADLRVEANRLLEEAITLFEEKIGIHQVVSSHQTEVLQIKEIKSFLLRLDSQYQIGMNKIKKEKKTIDYRTIKSLAANITVGNRSKRNYVENGIPFLSSSDMILFNPKRYAKQISIKTGGIENLLVKRNSILISRSGTVGNVVFVGNDLSQTAISEHAMRLEIDSLKIDPAYIFCYLSTQQGQSYMKSSAFGSVIITLNEDLIGNIEVPILDTLTQKNISDKIYQYQENLDSATIKENKAIQLVEKEIDQWQQ</sequence>
<dbReference type="GO" id="GO:0004519">
    <property type="term" value="F:endonuclease activity"/>
    <property type="evidence" value="ECO:0007669"/>
    <property type="project" value="UniProtKB-KW"/>
</dbReference>
<comment type="caution">
    <text evidence="5">The sequence shown here is derived from an EMBL/GenBank/DDBJ whole genome shotgun (WGS) entry which is preliminary data.</text>
</comment>
<evidence type="ECO:0000259" key="4">
    <source>
        <dbReference type="Pfam" id="PF01420"/>
    </source>
</evidence>
<evidence type="ECO:0000256" key="1">
    <source>
        <dbReference type="ARBA" id="ARBA00010923"/>
    </source>
</evidence>
<dbReference type="InterPro" id="IPR000055">
    <property type="entry name" value="Restrct_endonuc_typeI_TRD"/>
</dbReference>
<proteinExistence type="inferred from homology"/>
<dbReference type="Pfam" id="PF01420">
    <property type="entry name" value="Methylase_S"/>
    <property type="match status" value="2"/>
</dbReference>
<keyword evidence="2" id="KW-0680">Restriction system</keyword>
<organism evidence="5 6">
    <name type="scientific">Dysgonomonas termitidis</name>
    <dbReference type="NCBI Taxonomy" id="1516126"/>
    <lineage>
        <taxon>Bacteria</taxon>
        <taxon>Pseudomonadati</taxon>
        <taxon>Bacteroidota</taxon>
        <taxon>Bacteroidia</taxon>
        <taxon>Bacteroidales</taxon>
        <taxon>Dysgonomonadaceae</taxon>
        <taxon>Dysgonomonas</taxon>
    </lineage>
</organism>
<keyword evidence="5" id="KW-0378">Hydrolase</keyword>
<dbReference type="RefSeq" id="WP_380001544.1">
    <property type="nucleotide sequence ID" value="NZ_JBHSGN010000161.1"/>
</dbReference>
<name>A0ABV9L3M9_9BACT</name>
<evidence type="ECO:0000256" key="3">
    <source>
        <dbReference type="ARBA" id="ARBA00023125"/>
    </source>
</evidence>
<dbReference type="InterPro" id="IPR052021">
    <property type="entry name" value="Type-I_RS_S_subunit"/>
</dbReference>
<feature type="domain" description="Type I restriction modification DNA specificity" evidence="4">
    <location>
        <begin position="63"/>
        <end position="196"/>
    </location>
</feature>
<keyword evidence="5" id="KW-0540">Nuclease</keyword>
<protein>
    <submittedName>
        <fullName evidence="5">Restriction endonuclease subunit S</fullName>
        <ecNumber evidence="5">3.1.21.-</ecNumber>
    </submittedName>
</protein>
<evidence type="ECO:0000313" key="6">
    <source>
        <dbReference type="Proteomes" id="UP001596023"/>
    </source>
</evidence>
<dbReference type="Gene3D" id="3.90.220.20">
    <property type="entry name" value="DNA methylase specificity domains"/>
    <property type="match status" value="2"/>
</dbReference>
<feature type="domain" description="Type I restriction modification DNA specificity" evidence="4">
    <location>
        <begin position="287"/>
        <end position="438"/>
    </location>
</feature>
<dbReference type="EC" id="3.1.21.-" evidence="5"/>
<keyword evidence="3" id="KW-0238">DNA-binding</keyword>
<keyword evidence="5" id="KW-0255">Endonuclease</keyword>
<evidence type="ECO:0000313" key="5">
    <source>
        <dbReference type="EMBL" id="MFC4676886.1"/>
    </source>
</evidence>
<dbReference type="SUPFAM" id="SSF116734">
    <property type="entry name" value="DNA methylase specificity domain"/>
    <property type="match status" value="2"/>
</dbReference>